<dbReference type="Proteomes" id="UP000299102">
    <property type="component" value="Unassembled WGS sequence"/>
</dbReference>
<dbReference type="EMBL" id="BGZK01000864">
    <property type="protein sequence ID" value="GBP63252.1"/>
    <property type="molecule type" value="Genomic_DNA"/>
</dbReference>
<accession>A0A4C1XJT6</accession>
<gene>
    <name evidence="1" type="ORF">EVAR_56633_1</name>
</gene>
<evidence type="ECO:0000313" key="1">
    <source>
        <dbReference type="EMBL" id="GBP63252.1"/>
    </source>
</evidence>
<organism evidence="1 2">
    <name type="scientific">Eumeta variegata</name>
    <name type="common">Bagworm moth</name>
    <name type="synonym">Eumeta japonica</name>
    <dbReference type="NCBI Taxonomy" id="151549"/>
    <lineage>
        <taxon>Eukaryota</taxon>
        <taxon>Metazoa</taxon>
        <taxon>Ecdysozoa</taxon>
        <taxon>Arthropoda</taxon>
        <taxon>Hexapoda</taxon>
        <taxon>Insecta</taxon>
        <taxon>Pterygota</taxon>
        <taxon>Neoptera</taxon>
        <taxon>Endopterygota</taxon>
        <taxon>Lepidoptera</taxon>
        <taxon>Glossata</taxon>
        <taxon>Ditrysia</taxon>
        <taxon>Tineoidea</taxon>
        <taxon>Psychidae</taxon>
        <taxon>Oiketicinae</taxon>
        <taxon>Eumeta</taxon>
    </lineage>
</organism>
<sequence length="99" mass="11287">MYYGAGLMIELEGGHRTSKLNKIKSSSVDSFVLSWQTLVLHDIQCLKMKKVGGHRNFISELKKQNHRGLGSFDLSWQALWCYMMLRAGRLSQKAAKTNL</sequence>
<name>A0A4C1XJT6_EUMVA</name>
<evidence type="ECO:0000313" key="2">
    <source>
        <dbReference type="Proteomes" id="UP000299102"/>
    </source>
</evidence>
<dbReference type="AlphaFoldDB" id="A0A4C1XJT6"/>
<protein>
    <submittedName>
        <fullName evidence="1">Uncharacterized protein</fullName>
    </submittedName>
</protein>
<reference evidence="1 2" key="1">
    <citation type="journal article" date="2019" name="Commun. Biol.">
        <title>The bagworm genome reveals a unique fibroin gene that provides high tensile strength.</title>
        <authorList>
            <person name="Kono N."/>
            <person name="Nakamura H."/>
            <person name="Ohtoshi R."/>
            <person name="Tomita M."/>
            <person name="Numata K."/>
            <person name="Arakawa K."/>
        </authorList>
    </citation>
    <scope>NUCLEOTIDE SEQUENCE [LARGE SCALE GENOMIC DNA]</scope>
</reference>
<keyword evidence="2" id="KW-1185">Reference proteome</keyword>
<proteinExistence type="predicted"/>
<comment type="caution">
    <text evidence="1">The sequence shown here is derived from an EMBL/GenBank/DDBJ whole genome shotgun (WGS) entry which is preliminary data.</text>
</comment>